<keyword evidence="1" id="KW-0732">Signal</keyword>
<dbReference type="EMBL" id="JADQTO010000011">
    <property type="protein sequence ID" value="MBG0564544.1"/>
    <property type="molecule type" value="Genomic_DNA"/>
</dbReference>
<reference evidence="2" key="1">
    <citation type="submission" date="2020-11" db="EMBL/GenBank/DDBJ databases">
        <title>Isolation and identification of active actinomycetes.</title>
        <authorList>
            <person name="Sun X."/>
        </authorList>
    </citation>
    <scope>NUCLEOTIDE SEQUENCE</scope>
    <source>
        <strain evidence="2">NEAU-A11</strain>
    </source>
</reference>
<evidence type="ECO:0000313" key="3">
    <source>
        <dbReference type="Proteomes" id="UP000598146"/>
    </source>
</evidence>
<evidence type="ECO:0000256" key="1">
    <source>
        <dbReference type="SAM" id="SignalP"/>
    </source>
</evidence>
<keyword evidence="3" id="KW-1185">Reference proteome</keyword>
<protein>
    <submittedName>
        <fullName evidence="2">Uncharacterized protein</fullName>
    </submittedName>
</protein>
<accession>A0A931C9B2</accession>
<organism evidence="2 3">
    <name type="scientific">Actinoplanes aureus</name>
    <dbReference type="NCBI Taxonomy" id="2792083"/>
    <lineage>
        <taxon>Bacteria</taxon>
        <taxon>Bacillati</taxon>
        <taxon>Actinomycetota</taxon>
        <taxon>Actinomycetes</taxon>
        <taxon>Micromonosporales</taxon>
        <taxon>Micromonosporaceae</taxon>
        <taxon>Actinoplanes</taxon>
    </lineage>
</organism>
<comment type="caution">
    <text evidence="2">The sequence shown here is derived from an EMBL/GenBank/DDBJ whole genome shotgun (WGS) entry which is preliminary data.</text>
</comment>
<dbReference type="AlphaFoldDB" id="A0A931C9B2"/>
<gene>
    <name evidence="2" type="ORF">I4J89_24150</name>
</gene>
<dbReference type="Proteomes" id="UP000598146">
    <property type="component" value="Unassembled WGS sequence"/>
</dbReference>
<sequence length="186" mass="20223">MKRTRQAVAVVAAAVCALAGNASPALAAKSELTKAQRSVLLEATREFRDVRRALAAGYLPTEDCVAGMGFHYVHPGRSADGDIDPVLPEILLYLPGRDGKLRLAGLEYFRADADGDVRTRKDRPTLFGHGFDGPMTGHPMPPGAPPMPVHYDLHVWLYLPNPDGELAIENPDVRCPEPHTRGHRTS</sequence>
<feature type="signal peptide" evidence="1">
    <location>
        <begin position="1"/>
        <end position="27"/>
    </location>
</feature>
<name>A0A931C9B2_9ACTN</name>
<proteinExistence type="predicted"/>
<dbReference type="RefSeq" id="WP_196416320.1">
    <property type="nucleotide sequence ID" value="NZ_JADQTO010000011.1"/>
</dbReference>
<feature type="chain" id="PRO_5037618934" evidence="1">
    <location>
        <begin position="28"/>
        <end position="186"/>
    </location>
</feature>
<evidence type="ECO:0000313" key="2">
    <source>
        <dbReference type="EMBL" id="MBG0564544.1"/>
    </source>
</evidence>